<name>A0A915HZD8_ROMCU</name>
<feature type="region of interest" description="Disordered" evidence="2">
    <location>
        <begin position="1"/>
        <end position="28"/>
    </location>
</feature>
<reference evidence="4" key="1">
    <citation type="submission" date="2022-11" db="UniProtKB">
        <authorList>
            <consortium name="WormBaseParasite"/>
        </authorList>
    </citation>
    <scope>IDENTIFICATION</scope>
</reference>
<evidence type="ECO:0000256" key="2">
    <source>
        <dbReference type="SAM" id="MobiDB-lite"/>
    </source>
</evidence>
<dbReference type="PANTHER" id="PTHR46074:SF5">
    <property type="entry name" value="LIM DOMAIN-CONTAINING PROTEIN C"/>
    <property type="match status" value="1"/>
</dbReference>
<keyword evidence="3" id="KW-1185">Reference proteome</keyword>
<dbReference type="PANTHER" id="PTHR46074">
    <property type="entry name" value="CYSTEINE-RICH PROTEIN CRIP FAMILY MEMBER"/>
    <property type="match status" value="1"/>
</dbReference>
<evidence type="ECO:0000256" key="1">
    <source>
        <dbReference type="ARBA" id="ARBA00023038"/>
    </source>
</evidence>
<dbReference type="Proteomes" id="UP000887565">
    <property type="component" value="Unplaced"/>
</dbReference>
<dbReference type="Gene3D" id="2.10.110.10">
    <property type="entry name" value="Cysteine Rich Protein"/>
    <property type="match status" value="1"/>
</dbReference>
<organism evidence="3 4">
    <name type="scientific">Romanomermis culicivorax</name>
    <name type="common">Nematode worm</name>
    <dbReference type="NCBI Taxonomy" id="13658"/>
    <lineage>
        <taxon>Eukaryota</taxon>
        <taxon>Metazoa</taxon>
        <taxon>Ecdysozoa</taxon>
        <taxon>Nematoda</taxon>
        <taxon>Enoplea</taxon>
        <taxon>Dorylaimia</taxon>
        <taxon>Mermithida</taxon>
        <taxon>Mermithoidea</taxon>
        <taxon>Mermithidae</taxon>
        <taxon>Romanomermis</taxon>
    </lineage>
</organism>
<keyword evidence="1" id="KW-0440">LIM domain</keyword>
<proteinExistence type="predicted"/>
<accession>A0A915HZD8</accession>
<dbReference type="AlphaFoldDB" id="A0A915HZD8"/>
<protein>
    <submittedName>
        <fullName evidence="4">Uncharacterized protein</fullName>
    </submittedName>
</protein>
<keyword evidence="1" id="KW-0479">Metal-binding</keyword>
<sequence length="82" mass="9331">MIRGRRTLARRNASLGRETLGPERKSSMGKDWHAACLRCSNPPCNKTLPIGNHAEGRDHPIRCRPGNRLYRMADMWSTQLDS</sequence>
<keyword evidence="1" id="KW-0862">Zinc</keyword>
<evidence type="ECO:0000313" key="3">
    <source>
        <dbReference type="Proteomes" id="UP000887565"/>
    </source>
</evidence>
<dbReference type="WBParaSite" id="nRc.2.0.1.t07216-RA">
    <property type="protein sequence ID" value="nRc.2.0.1.t07216-RA"/>
    <property type="gene ID" value="nRc.2.0.1.g07216"/>
</dbReference>
<evidence type="ECO:0000313" key="4">
    <source>
        <dbReference type="WBParaSite" id="nRc.2.0.1.t07216-RA"/>
    </source>
</evidence>